<dbReference type="GO" id="GO:0097367">
    <property type="term" value="F:carbohydrate derivative binding"/>
    <property type="evidence" value="ECO:0007669"/>
    <property type="project" value="InterPro"/>
</dbReference>
<name>A0A840AQ74_9HYPH</name>
<dbReference type="PANTHER" id="PTHR10937:SF14">
    <property type="entry name" value="FRUCTOSELYSINE 6-PHOSPHATE DEGLYCASE"/>
    <property type="match status" value="1"/>
</dbReference>
<sequence length="341" mass="36968">MMLNFDETRFLGIQSGAVALAGDIDQFVGESLRQGITNIHIVGTGGVAILLQPAVQLLRRLSTFPVFSDSVSETMAAGSANLNAGSLVFLVSLSGTTKESVAFLDFAKARGAKVATLVGHADTPLGRGADRAFVNFAADDTSSESFYIQSLLIALSVLGHRGELGALGSFASLVDGMQALPRSLLAIKQAIEPKAADFAQIIAGSDWHIFVGAGNVWPQAYYYAMCILEEMQWIRTRPVHASDFFHGTLELVEKGVSVILFKGEDDCRALADRVERFVPKVEGDLTVLDTADYPTPDLSPTLRALLAPALLATLLERISAHLEKLRNHPLTTRRYYRRVEY</sequence>
<dbReference type="AlphaFoldDB" id="A0A840AQ74"/>
<dbReference type="InterPro" id="IPR046348">
    <property type="entry name" value="SIS_dom_sf"/>
</dbReference>
<dbReference type="Gene3D" id="3.40.50.10490">
    <property type="entry name" value="Glucose-6-phosphate isomerase like protein, domain 1"/>
    <property type="match status" value="2"/>
</dbReference>
<dbReference type="PROSITE" id="PS51464">
    <property type="entry name" value="SIS"/>
    <property type="match status" value="1"/>
</dbReference>
<dbReference type="InterPro" id="IPR024713">
    <property type="entry name" value="Fructosamine_deglycase_FrlB"/>
</dbReference>
<comment type="caution">
    <text evidence="3">The sequence shown here is derived from an EMBL/GenBank/DDBJ whole genome shotgun (WGS) entry which is preliminary data.</text>
</comment>
<dbReference type="PIRSF" id="PIRSF009290">
    <property type="entry name" value="FrlB"/>
    <property type="match status" value="1"/>
</dbReference>
<dbReference type="SUPFAM" id="SSF53697">
    <property type="entry name" value="SIS domain"/>
    <property type="match status" value="1"/>
</dbReference>
<accession>A0A840AQ74</accession>
<evidence type="ECO:0000313" key="3">
    <source>
        <dbReference type="EMBL" id="MBB3931438.1"/>
    </source>
</evidence>
<dbReference type="EMBL" id="JACIDS010000003">
    <property type="protein sequence ID" value="MBB3931438.1"/>
    <property type="molecule type" value="Genomic_DNA"/>
</dbReference>
<protein>
    <submittedName>
        <fullName evidence="3">Fructoselysine-6-phosphate deglycase</fullName>
    </submittedName>
</protein>
<dbReference type="Pfam" id="PF01380">
    <property type="entry name" value="SIS"/>
    <property type="match status" value="1"/>
</dbReference>
<dbReference type="Proteomes" id="UP000553963">
    <property type="component" value="Unassembled WGS sequence"/>
</dbReference>
<keyword evidence="1" id="KW-0032">Aminotransferase</keyword>
<keyword evidence="4" id="KW-1185">Reference proteome</keyword>
<reference evidence="3 4" key="1">
    <citation type="submission" date="2020-08" db="EMBL/GenBank/DDBJ databases">
        <title>Genomic Encyclopedia of Type Strains, Phase IV (KMG-IV): sequencing the most valuable type-strain genomes for metagenomic binning, comparative biology and taxonomic classification.</title>
        <authorList>
            <person name="Goeker M."/>
        </authorList>
    </citation>
    <scope>NUCLEOTIDE SEQUENCE [LARGE SCALE GENOMIC DNA]</scope>
    <source>
        <strain evidence="3 4">DSM 25966</strain>
    </source>
</reference>
<evidence type="ECO:0000313" key="4">
    <source>
        <dbReference type="Proteomes" id="UP000553963"/>
    </source>
</evidence>
<dbReference type="PANTHER" id="PTHR10937">
    <property type="entry name" value="GLUCOSAMINE--FRUCTOSE-6-PHOSPHATE AMINOTRANSFERASE, ISOMERIZING"/>
    <property type="match status" value="1"/>
</dbReference>
<gene>
    <name evidence="3" type="ORF">GGR25_002488</name>
</gene>
<dbReference type="GO" id="GO:0006002">
    <property type="term" value="P:fructose 6-phosphate metabolic process"/>
    <property type="evidence" value="ECO:0007669"/>
    <property type="project" value="TreeGrafter"/>
</dbReference>
<proteinExistence type="predicted"/>
<keyword evidence="1" id="KW-0808">Transferase</keyword>
<evidence type="ECO:0000256" key="1">
    <source>
        <dbReference type="ARBA" id="ARBA00022576"/>
    </source>
</evidence>
<dbReference type="GO" id="GO:0006047">
    <property type="term" value="P:UDP-N-acetylglucosamine metabolic process"/>
    <property type="evidence" value="ECO:0007669"/>
    <property type="project" value="TreeGrafter"/>
</dbReference>
<feature type="domain" description="SIS" evidence="2">
    <location>
        <begin position="28"/>
        <end position="163"/>
    </location>
</feature>
<organism evidence="3 4">
    <name type="scientific">Kaistia hirudinis</name>
    <dbReference type="NCBI Taxonomy" id="1293440"/>
    <lineage>
        <taxon>Bacteria</taxon>
        <taxon>Pseudomonadati</taxon>
        <taxon>Pseudomonadota</taxon>
        <taxon>Alphaproteobacteria</taxon>
        <taxon>Hyphomicrobiales</taxon>
        <taxon>Kaistiaceae</taxon>
        <taxon>Kaistia</taxon>
    </lineage>
</organism>
<dbReference type="GO" id="GO:0004360">
    <property type="term" value="F:glutamine-fructose-6-phosphate transaminase (isomerizing) activity"/>
    <property type="evidence" value="ECO:0007669"/>
    <property type="project" value="TreeGrafter"/>
</dbReference>
<dbReference type="InterPro" id="IPR001347">
    <property type="entry name" value="SIS_dom"/>
</dbReference>
<evidence type="ECO:0000259" key="2">
    <source>
        <dbReference type="PROSITE" id="PS51464"/>
    </source>
</evidence>
<dbReference type="GO" id="GO:0006487">
    <property type="term" value="P:protein N-linked glycosylation"/>
    <property type="evidence" value="ECO:0007669"/>
    <property type="project" value="TreeGrafter"/>
</dbReference>